<organism evidence="2 3">
    <name type="scientific">Listeria rocourtiae</name>
    <dbReference type="NCBI Taxonomy" id="647910"/>
    <lineage>
        <taxon>Bacteria</taxon>
        <taxon>Bacillati</taxon>
        <taxon>Bacillota</taxon>
        <taxon>Bacilli</taxon>
        <taxon>Bacillales</taxon>
        <taxon>Listeriaceae</taxon>
        <taxon>Listeria</taxon>
    </lineage>
</organism>
<protein>
    <submittedName>
        <fullName evidence="2">Uncharacterized protein</fullName>
    </submittedName>
</protein>
<evidence type="ECO:0000313" key="3">
    <source>
        <dbReference type="Proteomes" id="UP000295558"/>
    </source>
</evidence>
<keyword evidence="3" id="KW-1185">Reference proteome</keyword>
<reference evidence="2 3" key="1">
    <citation type="submission" date="2019-03" db="EMBL/GenBank/DDBJ databases">
        <title>Genomic Encyclopedia of Type Strains, Phase III (KMG-III): the genomes of soil and plant-associated and newly described type strains.</title>
        <authorList>
            <person name="Whitman W."/>
        </authorList>
    </citation>
    <scope>NUCLEOTIDE SEQUENCE [LARGE SCALE GENOMIC DNA]</scope>
    <source>
        <strain evidence="2 3">CECT 7972</strain>
    </source>
</reference>
<dbReference type="AlphaFoldDB" id="A0A4R6ZS41"/>
<dbReference type="OrthoDB" id="2366072at2"/>
<feature type="transmembrane region" description="Helical" evidence="1">
    <location>
        <begin position="6"/>
        <end position="21"/>
    </location>
</feature>
<dbReference type="Proteomes" id="UP000295558">
    <property type="component" value="Unassembled WGS sequence"/>
</dbReference>
<keyword evidence="1" id="KW-0812">Transmembrane</keyword>
<dbReference type="EMBL" id="SNZK01000001">
    <property type="protein sequence ID" value="TDR55553.1"/>
    <property type="molecule type" value="Genomic_DNA"/>
</dbReference>
<keyword evidence="1" id="KW-0472">Membrane</keyword>
<accession>A0A4R6ZS41</accession>
<feature type="transmembrane region" description="Helical" evidence="1">
    <location>
        <begin position="55"/>
        <end position="72"/>
    </location>
</feature>
<evidence type="ECO:0000256" key="1">
    <source>
        <dbReference type="SAM" id="Phobius"/>
    </source>
</evidence>
<comment type="caution">
    <text evidence="2">The sequence shown here is derived from an EMBL/GenBank/DDBJ whole genome shotgun (WGS) entry which is preliminary data.</text>
</comment>
<name>A0A4R6ZS41_9LIST</name>
<sequence>MLLWISAGIYVLVSGVLLLLCKKYRFRIVIALSLIMLFLFDATPFSSVLSTGFSMLKTIVLVGIVLLIVTYFKRQHKQTP</sequence>
<dbReference type="STRING" id="1265846.PROCOU_06543"/>
<keyword evidence="1" id="KW-1133">Transmembrane helix</keyword>
<feature type="transmembrane region" description="Helical" evidence="1">
    <location>
        <begin position="28"/>
        <end position="49"/>
    </location>
</feature>
<evidence type="ECO:0000313" key="2">
    <source>
        <dbReference type="EMBL" id="TDR55553.1"/>
    </source>
</evidence>
<gene>
    <name evidence="2" type="ORF">DFP96_101490</name>
</gene>
<dbReference type="RefSeq" id="WP_036070323.1">
    <property type="nucleotide sequence ID" value="NZ_JAASUO010000001.1"/>
</dbReference>
<proteinExistence type="predicted"/>